<dbReference type="InterPro" id="IPR012348">
    <property type="entry name" value="RNR-like"/>
</dbReference>
<feature type="domain" description="YHS" evidence="1">
    <location>
        <begin position="53"/>
        <end position="80"/>
    </location>
</feature>
<dbReference type="Gene3D" id="1.10.620.20">
    <property type="entry name" value="Ribonucleotide Reductase, subunit A"/>
    <property type="match status" value="1"/>
</dbReference>
<evidence type="ECO:0000313" key="2">
    <source>
        <dbReference type="EMBL" id="KKN08362.1"/>
    </source>
</evidence>
<comment type="caution">
    <text evidence="2">The sequence shown here is derived from an EMBL/GenBank/DDBJ whole genome shotgun (WGS) entry which is preliminary data.</text>
</comment>
<dbReference type="EMBL" id="LAZR01004466">
    <property type="protein sequence ID" value="KKN08362.1"/>
    <property type="molecule type" value="Genomic_DNA"/>
</dbReference>
<reference evidence="2" key="1">
    <citation type="journal article" date="2015" name="Nature">
        <title>Complex archaea that bridge the gap between prokaryotes and eukaryotes.</title>
        <authorList>
            <person name="Spang A."/>
            <person name="Saw J.H."/>
            <person name="Jorgensen S.L."/>
            <person name="Zaremba-Niedzwiedzka K."/>
            <person name="Martijn J."/>
            <person name="Lind A.E."/>
            <person name="van Eijk R."/>
            <person name="Schleper C."/>
            <person name="Guy L."/>
            <person name="Ettema T.J."/>
        </authorList>
    </citation>
    <scope>NUCLEOTIDE SEQUENCE</scope>
</reference>
<dbReference type="GO" id="GO:0016491">
    <property type="term" value="F:oxidoreductase activity"/>
    <property type="evidence" value="ECO:0007669"/>
    <property type="project" value="InterPro"/>
</dbReference>
<gene>
    <name evidence="2" type="ORF">LCGC14_1057490</name>
</gene>
<organism evidence="2">
    <name type="scientific">marine sediment metagenome</name>
    <dbReference type="NCBI Taxonomy" id="412755"/>
    <lineage>
        <taxon>unclassified sequences</taxon>
        <taxon>metagenomes</taxon>
        <taxon>ecological metagenomes</taxon>
    </lineage>
</organism>
<name>A0A0F9N8Z2_9ZZZZ</name>
<dbReference type="AlphaFoldDB" id="A0A0F9N8Z2"/>
<proteinExistence type="predicted"/>
<dbReference type="Pfam" id="PF04945">
    <property type="entry name" value="YHS"/>
    <property type="match status" value="1"/>
</dbReference>
<dbReference type="InterPro" id="IPR007029">
    <property type="entry name" value="YHS_dom"/>
</dbReference>
<dbReference type="InterPro" id="IPR009078">
    <property type="entry name" value="Ferritin-like_SF"/>
</dbReference>
<sequence length="116" mass="11675">MVAAGALITAILAVVCYAEPSHAQADAPASGPADVAQPLCPVMLGNKIVPTISTTYKGKKVFFCCKFCLASFEKTPEKYLANLPQFKDAAAPAAAASGSAAVRPAAAPAPAPARTG</sequence>
<protein>
    <recommendedName>
        <fullName evidence="1">YHS domain-containing protein</fullName>
    </recommendedName>
</protein>
<accession>A0A0F9N8Z2</accession>
<evidence type="ECO:0000259" key="1">
    <source>
        <dbReference type="Pfam" id="PF04945"/>
    </source>
</evidence>
<dbReference type="SUPFAM" id="SSF47240">
    <property type="entry name" value="Ferritin-like"/>
    <property type="match status" value="1"/>
</dbReference>